<dbReference type="AlphaFoldDB" id="M7AQS4"/>
<accession>M7AQS4</accession>
<dbReference type="Proteomes" id="UP000031443">
    <property type="component" value="Unassembled WGS sequence"/>
</dbReference>
<reference evidence="2" key="1">
    <citation type="journal article" date="2013" name="Nat. Genet.">
        <title>The draft genomes of soft-shell turtle and green sea turtle yield insights into the development and evolution of the turtle-specific body plan.</title>
        <authorList>
            <person name="Wang Z."/>
            <person name="Pascual-Anaya J."/>
            <person name="Zadissa A."/>
            <person name="Li W."/>
            <person name="Niimura Y."/>
            <person name="Huang Z."/>
            <person name="Li C."/>
            <person name="White S."/>
            <person name="Xiong Z."/>
            <person name="Fang D."/>
            <person name="Wang B."/>
            <person name="Ming Y."/>
            <person name="Chen Y."/>
            <person name="Zheng Y."/>
            <person name="Kuraku S."/>
            <person name="Pignatelli M."/>
            <person name="Herrero J."/>
            <person name="Beal K."/>
            <person name="Nozawa M."/>
            <person name="Li Q."/>
            <person name="Wang J."/>
            <person name="Zhang H."/>
            <person name="Yu L."/>
            <person name="Shigenobu S."/>
            <person name="Wang J."/>
            <person name="Liu J."/>
            <person name="Flicek P."/>
            <person name="Searle S."/>
            <person name="Wang J."/>
            <person name="Kuratani S."/>
            <person name="Yin Y."/>
            <person name="Aken B."/>
            <person name="Zhang G."/>
            <person name="Irie N."/>
        </authorList>
    </citation>
    <scope>NUCLEOTIDE SEQUENCE [LARGE SCALE GENOMIC DNA]</scope>
</reference>
<sequence>MFLLFLDLSQAAEAPQYATYGLPVSGQLYQFCRPKQLPPNCRHCNSSRAAAELPPWREEQRSCHLIAAAGHGLPPHSKCRPKHLLGKLVPGAGPDLYTSLNLILENLIALAEPSYGILVHAHRKFLYCILKPVLLKLKQSNRNVIAANALKAFTGCGPNTLETNDCQEQDTVQLYGKQTAEFTASSSETGF</sequence>
<proteinExistence type="predicted"/>
<keyword evidence="2" id="KW-1185">Reference proteome</keyword>
<organism evidence="1 2">
    <name type="scientific">Chelonia mydas</name>
    <name type="common">Green sea-turtle</name>
    <name type="synonym">Chelonia agassizi</name>
    <dbReference type="NCBI Taxonomy" id="8469"/>
    <lineage>
        <taxon>Eukaryota</taxon>
        <taxon>Metazoa</taxon>
        <taxon>Chordata</taxon>
        <taxon>Craniata</taxon>
        <taxon>Vertebrata</taxon>
        <taxon>Euteleostomi</taxon>
        <taxon>Archelosauria</taxon>
        <taxon>Testudinata</taxon>
        <taxon>Testudines</taxon>
        <taxon>Cryptodira</taxon>
        <taxon>Durocryptodira</taxon>
        <taxon>Americhelydia</taxon>
        <taxon>Chelonioidea</taxon>
        <taxon>Cheloniidae</taxon>
        <taxon>Chelonia</taxon>
    </lineage>
</organism>
<gene>
    <name evidence="1" type="ORF">UY3_17856</name>
</gene>
<evidence type="ECO:0000313" key="1">
    <source>
        <dbReference type="EMBL" id="EMP25175.1"/>
    </source>
</evidence>
<name>M7AQS4_CHEMY</name>
<dbReference type="EMBL" id="KB594214">
    <property type="protein sequence ID" value="EMP25175.1"/>
    <property type="molecule type" value="Genomic_DNA"/>
</dbReference>
<protein>
    <submittedName>
        <fullName evidence="1">Uncharacterized protein</fullName>
    </submittedName>
</protein>
<evidence type="ECO:0000313" key="2">
    <source>
        <dbReference type="Proteomes" id="UP000031443"/>
    </source>
</evidence>